<proteinExistence type="predicted"/>
<evidence type="ECO:0000256" key="1">
    <source>
        <dbReference type="SAM" id="Coils"/>
    </source>
</evidence>
<sequence length="369" mass="41099">MKNGKVIRCDQVERGNGTVTIYRGEQHFSLPESAIHWEKTAAAKAELEKELARKERERAEAAANANQPKKPRWPTVELTNESYREIAKRDAPSGPITLSYRRMGNSIIVPLTLNGKGPYDIVLDTGASITVIEPRVVAEVDAKRTGQTFQMVGVASRAVDAEFVSFEEISLSGARVRDFRAASQRIDALNSRKVIGLLGQDFLNHFVMNLNSADQTVTLEPHHRGPASNQPDPQQLAHKLERFFSDLQVATQETEVLYRDFFQGASGGHASRIKSNRVRVASLQGTHTSLYGEVSQIDLGLFEEQSQANLKRFLACHPKLSQFLRELNQVAQTLSRASASKDGQNRMKNELREEANKLQTAIKSYGNCL</sequence>
<dbReference type="KEGG" id="scor:J3U87_10235"/>
<dbReference type="GO" id="GO:0006508">
    <property type="term" value="P:proteolysis"/>
    <property type="evidence" value="ECO:0007669"/>
    <property type="project" value="InterPro"/>
</dbReference>
<dbReference type="GO" id="GO:0004190">
    <property type="term" value="F:aspartic-type endopeptidase activity"/>
    <property type="evidence" value="ECO:0007669"/>
    <property type="project" value="InterPro"/>
</dbReference>
<dbReference type="CDD" id="cd05483">
    <property type="entry name" value="retropepsin_like_bacteria"/>
    <property type="match status" value="1"/>
</dbReference>
<dbReference type="Pfam" id="PF13650">
    <property type="entry name" value="Asp_protease_2"/>
    <property type="match status" value="1"/>
</dbReference>
<organism evidence="3 4">
    <name type="scientific">Sulfidibacter corallicola</name>
    <dbReference type="NCBI Taxonomy" id="2818388"/>
    <lineage>
        <taxon>Bacteria</taxon>
        <taxon>Pseudomonadati</taxon>
        <taxon>Acidobacteriota</taxon>
        <taxon>Holophagae</taxon>
        <taxon>Acanthopleuribacterales</taxon>
        <taxon>Acanthopleuribacteraceae</taxon>
        <taxon>Sulfidibacter</taxon>
    </lineage>
</organism>
<feature type="coiled-coil region" evidence="1">
    <location>
        <begin position="334"/>
        <end position="361"/>
    </location>
</feature>
<dbReference type="RefSeq" id="WP_237382943.1">
    <property type="nucleotide sequence ID" value="NZ_CP071793.1"/>
</dbReference>
<dbReference type="EMBL" id="CP071793">
    <property type="protein sequence ID" value="QTD52844.1"/>
    <property type="molecule type" value="Genomic_DNA"/>
</dbReference>
<dbReference type="InterPro" id="IPR021109">
    <property type="entry name" value="Peptidase_aspartic_dom_sf"/>
</dbReference>
<evidence type="ECO:0000313" key="4">
    <source>
        <dbReference type="Proteomes" id="UP000663929"/>
    </source>
</evidence>
<keyword evidence="4" id="KW-1185">Reference proteome</keyword>
<accession>A0A8A4TUN4</accession>
<dbReference type="InterPro" id="IPR034122">
    <property type="entry name" value="Retropepsin-like_bacterial"/>
</dbReference>
<evidence type="ECO:0000313" key="3">
    <source>
        <dbReference type="EMBL" id="QTD52844.1"/>
    </source>
</evidence>
<evidence type="ECO:0000256" key="2">
    <source>
        <dbReference type="SAM" id="MobiDB-lite"/>
    </source>
</evidence>
<feature type="region of interest" description="Disordered" evidence="2">
    <location>
        <begin position="52"/>
        <end position="73"/>
    </location>
</feature>
<dbReference type="Gene3D" id="2.40.70.10">
    <property type="entry name" value="Acid Proteases"/>
    <property type="match status" value="1"/>
</dbReference>
<dbReference type="PROSITE" id="PS00141">
    <property type="entry name" value="ASP_PROTEASE"/>
    <property type="match status" value="1"/>
</dbReference>
<dbReference type="AlphaFoldDB" id="A0A8A4TUN4"/>
<gene>
    <name evidence="3" type="ORF">J3U87_10235</name>
</gene>
<reference evidence="3" key="1">
    <citation type="submission" date="2021-03" db="EMBL/GenBank/DDBJ databases">
        <title>Acanthopleuribacteraceae sp. M133.</title>
        <authorList>
            <person name="Wang G."/>
        </authorList>
    </citation>
    <scope>NUCLEOTIDE SEQUENCE</scope>
    <source>
        <strain evidence="3">M133</strain>
    </source>
</reference>
<dbReference type="InterPro" id="IPR001969">
    <property type="entry name" value="Aspartic_peptidase_AS"/>
</dbReference>
<dbReference type="SUPFAM" id="SSF50630">
    <property type="entry name" value="Acid proteases"/>
    <property type="match status" value="1"/>
</dbReference>
<keyword evidence="1" id="KW-0175">Coiled coil</keyword>
<protein>
    <submittedName>
        <fullName evidence="3">Retropepsin-like domain-containing protein</fullName>
    </submittedName>
</protein>
<dbReference type="Proteomes" id="UP000663929">
    <property type="component" value="Chromosome"/>
</dbReference>
<name>A0A8A4TUN4_SULCO</name>